<reference evidence="13" key="1">
    <citation type="journal article" date="2019" name="Int. J. Syst. Evol. Microbiol.">
        <title>The Global Catalogue of Microorganisms (GCM) 10K type strain sequencing project: providing services to taxonomists for standard genome sequencing and annotation.</title>
        <authorList>
            <consortium name="The Broad Institute Genomics Platform"/>
            <consortium name="The Broad Institute Genome Sequencing Center for Infectious Disease"/>
            <person name="Wu L."/>
            <person name="Ma J."/>
        </authorList>
    </citation>
    <scope>NUCLEOTIDE SEQUENCE [LARGE SCALE GENOMIC DNA]</scope>
    <source>
        <strain evidence="13">CCUG 60742</strain>
    </source>
</reference>
<keyword evidence="4" id="KW-0808">Transferase</keyword>
<dbReference type="CDD" id="cd00130">
    <property type="entry name" value="PAS"/>
    <property type="match status" value="3"/>
</dbReference>
<keyword evidence="6" id="KW-0902">Two-component regulatory system</keyword>
<feature type="domain" description="Histidine kinase" evidence="9">
    <location>
        <begin position="593"/>
        <end position="808"/>
    </location>
</feature>
<evidence type="ECO:0000256" key="1">
    <source>
        <dbReference type="ARBA" id="ARBA00000085"/>
    </source>
</evidence>
<dbReference type="InterPro" id="IPR003661">
    <property type="entry name" value="HisK_dim/P_dom"/>
</dbReference>
<evidence type="ECO:0000256" key="8">
    <source>
        <dbReference type="SAM" id="Coils"/>
    </source>
</evidence>
<dbReference type="SMART" id="SM00091">
    <property type="entry name" value="PAS"/>
    <property type="match status" value="4"/>
</dbReference>
<evidence type="ECO:0000313" key="13">
    <source>
        <dbReference type="Proteomes" id="UP001597073"/>
    </source>
</evidence>
<dbReference type="CDD" id="cd00082">
    <property type="entry name" value="HisKA"/>
    <property type="match status" value="1"/>
</dbReference>
<comment type="catalytic activity">
    <reaction evidence="1">
        <text>ATP + protein L-histidine = ADP + protein N-phospho-L-histidine.</text>
        <dbReference type="EC" id="2.7.13.3"/>
    </reaction>
</comment>
<dbReference type="InterPro" id="IPR036097">
    <property type="entry name" value="HisK_dim/P_sf"/>
</dbReference>
<keyword evidence="3" id="KW-0597">Phosphoprotein</keyword>
<dbReference type="InterPro" id="IPR004358">
    <property type="entry name" value="Sig_transdc_His_kin-like_C"/>
</dbReference>
<dbReference type="RefSeq" id="WP_377145012.1">
    <property type="nucleotide sequence ID" value="NZ_JBHTIA010000013.1"/>
</dbReference>
<evidence type="ECO:0000256" key="5">
    <source>
        <dbReference type="ARBA" id="ARBA00022777"/>
    </source>
</evidence>
<keyword evidence="8" id="KW-0175">Coiled coil</keyword>
<evidence type="ECO:0000259" key="11">
    <source>
        <dbReference type="PROSITE" id="PS50113"/>
    </source>
</evidence>
<proteinExistence type="predicted"/>
<name>A0ABW2ZKR8_9SPHI</name>
<sequence>MIYPSQFSSDQLLEILTQAKTATAIHSTDEMIIETANDAMIAIWGKDKSVIGKPIEEALPELKGQPFLGMLQSVLHTGQTISGSDTRADLVVNGQLQPFYFDFEYKAITNAEGQVICVLHTAVDVTERYLGRQREMELEAELQAANEELASTNEELAASNEELGASNEELASTIEELTVTNEELAESQAVLQSMNISLAESESRFRNMIAQAPVGICIVRAGDLMIQEVNNAYLELVGRQRADMENRTIWEAMPQAAPVYAPVMNEVINSGIAFHASEHEFTFTRNGQTEQVFVNFVYEPVTYADGVMKAIMVIAFEVTDQVLARRKIEQSENRLNSMVMTAPIGMTVLRGRDLIIEIANDPMYEIWGRTPQQVLGKKLMDVFPEIADQPFPKMLQDVFTTRKRLAIPEMAVKLMTPLGEVNYIIDFAYDPLFDLDGNVEAILTTVTNITDQVNAREELQKARDTLKQAIDSAEMGTWSVQLSTDELTVSEQGRKMHGLTNDAKLTLKESLKLIAPEHLDRVKNAIQMAIETNQSFDVEYIINPADGSKSRWLKSTGKAYYSDDNRPESIAGTMIDITESKAYDQQKDDFISIASHELKTPVTSLKAALQLMDRMKEKEDLSTQIMAKLIEQCNRSMDKISTLIEDLLNLSRMNEGQLKLDKSNFNIADLLANCCNHVRASGKHELITTGDKSLNVFADEHRVDQVIVNMVNNAVKYAPNSKEIVFKIEKKGTAVKISVKDTGPGISPEKLSHLFERYYRTDASGYQNSGLGLGLYISAEIVRKHGGEIGVDSELGKGSTFWFTLPLK</sequence>
<comment type="caution">
    <text evidence="12">The sequence shown here is derived from an EMBL/GenBank/DDBJ whole genome shotgun (WGS) entry which is preliminary data.</text>
</comment>
<gene>
    <name evidence="12" type="ORF">ACFQZI_18090</name>
</gene>
<dbReference type="NCBIfam" id="TIGR00229">
    <property type="entry name" value="sensory_box"/>
    <property type="match status" value="3"/>
</dbReference>
<dbReference type="InterPro" id="IPR005467">
    <property type="entry name" value="His_kinase_dom"/>
</dbReference>
<evidence type="ECO:0000256" key="3">
    <source>
        <dbReference type="ARBA" id="ARBA00022553"/>
    </source>
</evidence>
<dbReference type="SMART" id="SM00388">
    <property type="entry name" value="HisKA"/>
    <property type="match status" value="1"/>
</dbReference>
<evidence type="ECO:0000256" key="2">
    <source>
        <dbReference type="ARBA" id="ARBA00012438"/>
    </source>
</evidence>
<dbReference type="PANTHER" id="PTHR45453">
    <property type="entry name" value="PHOSPHATE REGULON SENSOR PROTEIN PHOR"/>
    <property type="match status" value="1"/>
</dbReference>
<dbReference type="SMART" id="SM00086">
    <property type="entry name" value="PAC"/>
    <property type="match status" value="4"/>
</dbReference>
<dbReference type="PROSITE" id="PS50113">
    <property type="entry name" value="PAC"/>
    <property type="match status" value="1"/>
</dbReference>
<keyword evidence="5" id="KW-0418">Kinase</keyword>
<dbReference type="Pfam" id="PF00512">
    <property type="entry name" value="HisKA"/>
    <property type="match status" value="1"/>
</dbReference>
<feature type="domain" description="PAC" evidence="11">
    <location>
        <begin position="408"/>
        <end position="461"/>
    </location>
</feature>
<evidence type="ECO:0000313" key="12">
    <source>
        <dbReference type="EMBL" id="MFD0766777.1"/>
    </source>
</evidence>
<dbReference type="SMART" id="SM00387">
    <property type="entry name" value="HATPase_c"/>
    <property type="match status" value="1"/>
</dbReference>
<keyword evidence="7" id="KW-0472">Membrane</keyword>
<dbReference type="InterPro" id="IPR035965">
    <property type="entry name" value="PAS-like_dom_sf"/>
</dbReference>
<keyword evidence="13" id="KW-1185">Reference proteome</keyword>
<dbReference type="InterPro" id="IPR050351">
    <property type="entry name" value="BphY/WalK/GraS-like"/>
</dbReference>
<accession>A0ABW2ZKR8</accession>
<feature type="coiled-coil region" evidence="8">
    <location>
        <begin position="135"/>
        <end position="187"/>
    </location>
</feature>
<dbReference type="SUPFAM" id="SSF55874">
    <property type="entry name" value="ATPase domain of HSP90 chaperone/DNA topoisomerase II/histidine kinase"/>
    <property type="match status" value="1"/>
</dbReference>
<feature type="coiled-coil region" evidence="8">
    <location>
        <begin position="449"/>
        <end position="476"/>
    </location>
</feature>
<dbReference type="Gene3D" id="3.30.450.20">
    <property type="entry name" value="PAS domain"/>
    <property type="match status" value="4"/>
</dbReference>
<evidence type="ECO:0000256" key="6">
    <source>
        <dbReference type="ARBA" id="ARBA00023012"/>
    </source>
</evidence>
<dbReference type="Gene3D" id="1.10.287.130">
    <property type="match status" value="1"/>
</dbReference>
<protein>
    <recommendedName>
        <fullName evidence="2">histidine kinase</fullName>
        <ecNumber evidence="2">2.7.13.3</ecNumber>
    </recommendedName>
</protein>
<dbReference type="InterPro" id="IPR013655">
    <property type="entry name" value="PAS_fold_3"/>
</dbReference>
<dbReference type="InterPro" id="IPR001610">
    <property type="entry name" value="PAC"/>
</dbReference>
<dbReference type="SUPFAM" id="SSF55785">
    <property type="entry name" value="PYP-like sensor domain (PAS domain)"/>
    <property type="match status" value="4"/>
</dbReference>
<dbReference type="CDD" id="cd00075">
    <property type="entry name" value="HATPase"/>
    <property type="match status" value="1"/>
</dbReference>
<dbReference type="EMBL" id="JBHTIA010000013">
    <property type="protein sequence ID" value="MFD0766777.1"/>
    <property type="molecule type" value="Genomic_DNA"/>
</dbReference>
<dbReference type="PROSITE" id="PS50112">
    <property type="entry name" value="PAS"/>
    <property type="match status" value="1"/>
</dbReference>
<feature type="domain" description="PAS" evidence="10">
    <location>
        <begin position="462"/>
        <end position="533"/>
    </location>
</feature>
<evidence type="ECO:0000259" key="9">
    <source>
        <dbReference type="PROSITE" id="PS50109"/>
    </source>
</evidence>
<dbReference type="SUPFAM" id="SSF47384">
    <property type="entry name" value="Homodimeric domain of signal transducing histidine kinase"/>
    <property type="match status" value="1"/>
</dbReference>
<evidence type="ECO:0000259" key="10">
    <source>
        <dbReference type="PROSITE" id="PS50112"/>
    </source>
</evidence>
<dbReference type="InterPro" id="IPR000014">
    <property type="entry name" value="PAS"/>
</dbReference>
<dbReference type="PANTHER" id="PTHR45453:SF1">
    <property type="entry name" value="PHOSPHATE REGULON SENSOR PROTEIN PHOR"/>
    <property type="match status" value="1"/>
</dbReference>
<dbReference type="Proteomes" id="UP001597073">
    <property type="component" value="Unassembled WGS sequence"/>
</dbReference>
<dbReference type="Pfam" id="PF08448">
    <property type="entry name" value="PAS_4"/>
    <property type="match status" value="3"/>
</dbReference>
<organism evidence="12 13">
    <name type="scientific">Mucilaginibacter lutimaris</name>
    <dbReference type="NCBI Taxonomy" id="931629"/>
    <lineage>
        <taxon>Bacteria</taxon>
        <taxon>Pseudomonadati</taxon>
        <taxon>Bacteroidota</taxon>
        <taxon>Sphingobacteriia</taxon>
        <taxon>Sphingobacteriales</taxon>
        <taxon>Sphingobacteriaceae</taxon>
        <taxon>Mucilaginibacter</taxon>
    </lineage>
</organism>
<dbReference type="InterPro" id="IPR036890">
    <property type="entry name" value="HATPase_C_sf"/>
</dbReference>
<evidence type="ECO:0000256" key="7">
    <source>
        <dbReference type="ARBA" id="ARBA00023136"/>
    </source>
</evidence>
<dbReference type="InterPro" id="IPR013656">
    <property type="entry name" value="PAS_4"/>
</dbReference>
<dbReference type="EC" id="2.7.13.3" evidence="2"/>
<dbReference type="PRINTS" id="PR00344">
    <property type="entry name" value="BCTRLSENSOR"/>
</dbReference>
<dbReference type="Pfam" id="PF08447">
    <property type="entry name" value="PAS_3"/>
    <property type="match status" value="1"/>
</dbReference>
<dbReference type="Pfam" id="PF02518">
    <property type="entry name" value="HATPase_c"/>
    <property type="match status" value="1"/>
</dbReference>
<dbReference type="InterPro" id="IPR000700">
    <property type="entry name" value="PAS-assoc_C"/>
</dbReference>
<dbReference type="Gene3D" id="3.30.565.10">
    <property type="entry name" value="Histidine kinase-like ATPase, C-terminal domain"/>
    <property type="match status" value="1"/>
</dbReference>
<dbReference type="InterPro" id="IPR003594">
    <property type="entry name" value="HATPase_dom"/>
</dbReference>
<dbReference type="PROSITE" id="PS50109">
    <property type="entry name" value="HIS_KIN"/>
    <property type="match status" value="1"/>
</dbReference>
<evidence type="ECO:0000256" key="4">
    <source>
        <dbReference type="ARBA" id="ARBA00022679"/>
    </source>
</evidence>